<dbReference type="Proteomes" id="UP000000739">
    <property type="component" value="Chromosome"/>
</dbReference>
<protein>
    <recommendedName>
        <fullName evidence="1">DNA mimic protein DMP19 C-terminal domain-containing protein</fullName>
    </recommendedName>
</protein>
<dbReference type="KEGG" id="dal:Dalk_3881"/>
<dbReference type="Pfam" id="PF14300">
    <property type="entry name" value="DMP19"/>
    <property type="match status" value="1"/>
</dbReference>
<evidence type="ECO:0000259" key="1">
    <source>
        <dbReference type="Pfam" id="PF14300"/>
    </source>
</evidence>
<dbReference type="AlphaFoldDB" id="B8FCE9"/>
<organism evidence="2 3">
    <name type="scientific">Desulfatibacillum aliphaticivorans</name>
    <dbReference type="NCBI Taxonomy" id="218208"/>
    <lineage>
        <taxon>Bacteria</taxon>
        <taxon>Pseudomonadati</taxon>
        <taxon>Thermodesulfobacteriota</taxon>
        <taxon>Desulfobacteria</taxon>
        <taxon>Desulfobacterales</taxon>
        <taxon>Desulfatibacillaceae</taxon>
        <taxon>Desulfatibacillum</taxon>
    </lineage>
</organism>
<proteinExistence type="predicted"/>
<keyword evidence="3" id="KW-1185">Reference proteome</keyword>
<dbReference type="Gene3D" id="1.20.1420.60">
    <property type="match status" value="1"/>
</dbReference>
<reference evidence="2 3" key="1">
    <citation type="journal article" date="2012" name="Environ. Microbiol.">
        <title>The genome sequence of Desulfatibacillum alkenivorans AK-01: a blueprint for anaerobic alkane oxidation.</title>
        <authorList>
            <person name="Callaghan A.V."/>
            <person name="Morris B.E."/>
            <person name="Pereira I.A."/>
            <person name="McInerney M.J."/>
            <person name="Austin R.N."/>
            <person name="Groves J.T."/>
            <person name="Kukor J.J."/>
            <person name="Suflita J.M."/>
            <person name="Young L.Y."/>
            <person name="Zylstra G.J."/>
            <person name="Wawrik B."/>
        </authorList>
    </citation>
    <scope>NUCLEOTIDE SEQUENCE [LARGE SCALE GENOMIC DNA]</scope>
    <source>
        <strain evidence="2 3">AK-01</strain>
    </source>
</reference>
<name>B8FCE9_DESAL</name>
<dbReference type="EMBL" id="CP001322">
    <property type="protein sequence ID" value="ACL05567.1"/>
    <property type="molecule type" value="Genomic_DNA"/>
</dbReference>
<feature type="domain" description="DNA mimic protein DMP19 C-terminal" evidence="1">
    <location>
        <begin position="47"/>
        <end position="163"/>
    </location>
</feature>
<evidence type="ECO:0000313" key="3">
    <source>
        <dbReference type="Proteomes" id="UP000000739"/>
    </source>
</evidence>
<accession>B8FCE9</accession>
<dbReference type="InterPro" id="IPR025402">
    <property type="entry name" value="DMP19_C"/>
</dbReference>
<evidence type="ECO:0000313" key="2">
    <source>
        <dbReference type="EMBL" id="ACL05567.1"/>
    </source>
</evidence>
<dbReference type="HOGENOM" id="CLU_1568178_0_0_7"/>
<sequence length="170" mass="19606">MELQWFEKYDGQRTDELIALENKFRKDSLVSAFERAVWQKEERLGADKLSDEERIILAVESLEREVNNGGYLQFFVNTPEFVPMIVEALHSIGSSETAKLTQKAIDALKIEGPLTISKVDEAVLLAAEEEDPDQEEIWDDCDQFYYDEIGDLSVLLFVFIKKNRERISIP</sequence>
<gene>
    <name evidence="2" type="ordered locus">Dalk_3881</name>
</gene>